<reference evidence="2" key="1">
    <citation type="journal article" date="2023" name="Mol. Phylogenet. Evol.">
        <title>Genome-scale phylogeny and comparative genomics of the fungal order Sordariales.</title>
        <authorList>
            <person name="Hensen N."/>
            <person name="Bonometti L."/>
            <person name="Westerberg I."/>
            <person name="Brannstrom I.O."/>
            <person name="Guillou S."/>
            <person name="Cros-Aarteil S."/>
            <person name="Calhoun S."/>
            <person name="Haridas S."/>
            <person name="Kuo A."/>
            <person name="Mondo S."/>
            <person name="Pangilinan J."/>
            <person name="Riley R."/>
            <person name="LaButti K."/>
            <person name="Andreopoulos B."/>
            <person name="Lipzen A."/>
            <person name="Chen C."/>
            <person name="Yan M."/>
            <person name="Daum C."/>
            <person name="Ng V."/>
            <person name="Clum A."/>
            <person name="Steindorff A."/>
            <person name="Ohm R.A."/>
            <person name="Martin F."/>
            <person name="Silar P."/>
            <person name="Natvig D.O."/>
            <person name="Lalanne C."/>
            <person name="Gautier V."/>
            <person name="Ament-Velasquez S.L."/>
            <person name="Kruys A."/>
            <person name="Hutchinson M.I."/>
            <person name="Powell A.J."/>
            <person name="Barry K."/>
            <person name="Miller A.N."/>
            <person name="Grigoriev I.V."/>
            <person name="Debuchy R."/>
            <person name="Gladieux P."/>
            <person name="Hiltunen Thoren M."/>
            <person name="Johannesson H."/>
        </authorList>
    </citation>
    <scope>NUCLEOTIDE SEQUENCE [LARGE SCALE GENOMIC DNA]</scope>
    <source>
        <strain evidence="2">CBS 340.73</strain>
    </source>
</reference>
<dbReference type="Proteomes" id="UP001303473">
    <property type="component" value="Unassembled WGS sequence"/>
</dbReference>
<keyword evidence="2" id="KW-1185">Reference proteome</keyword>
<sequence>MASKVTHYPVYLAVFDRRQHLKHRGIYVGTEDEKDKEKGYLYHTVGSMGSGFTFEVKQVKHPAYDRKFISVQQIGWIVKAKLEEIKTVCETIPPPPKQWDGKKRLVPRRRLRHPQHWTADALEALRQKGIVEDLGPSDDRSIMV</sequence>
<proteinExistence type="predicted"/>
<dbReference type="EMBL" id="MU853836">
    <property type="protein sequence ID" value="KAK3938134.1"/>
    <property type="molecule type" value="Genomic_DNA"/>
</dbReference>
<dbReference type="Pfam" id="PF20174">
    <property type="entry name" value="DUF6540"/>
    <property type="match status" value="1"/>
</dbReference>
<evidence type="ECO:0000313" key="1">
    <source>
        <dbReference type="EMBL" id="KAK3938134.1"/>
    </source>
</evidence>
<comment type="caution">
    <text evidence="1">The sequence shown here is derived from an EMBL/GenBank/DDBJ whole genome shotgun (WGS) entry which is preliminary data.</text>
</comment>
<dbReference type="AlphaFoldDB" id="A0AAN6S2I8"/>
<name>A0AAN6S2I8_9PEZI</name>
<organism evidence="1 2">
    <name type="scientific">Diplogelasinospora grovesii</name>
    <dbReference type="NCBI Taxonomy" id="303347"/>
    <lineage>
        <taxon>Eukaryota</taxon>
        <taxon>Fungi</taxon>
        <taxon>Dikarya</taxon>
        <taxon>Ascomycota</taxon>
        <taxon>Pezizomycotina</taxon>
        <taxon>Sordariomycetes</taxon>
        <taxon>Sordariomycetidae</taxon>
        <taxon>Sordariales</taxon>
        <taxon>Diplogelasinosporaceae</taxon>
        <taxon>Diplogelasinospora</taxon>
    </lineage>
</organism>
<evidence type="ECO:0000313" key="2">
    <source>
        <dbReference type="Proteomes" id="UP001303473"/>
    </source>
</evidence>
<gene>
    <name evidence="1" type="ORF">QBC46DRAFT_441455</name>
</gene>
<dbReference type="InterPro" id="IPR046670">
    <property type="entry name" value="DUF6540"/>
</dbReference>
<protein>
    <submittedName>
        <fullName evidence="1">Uncharacterized protein</fullName>
    </submittedName>
</protein>
<accession>A0AAN6S2I8</accession>